<evidence type="ECO:0008006" key="3">
    <source>
        <dbReference type="Google" id="ProtNLM"/>
    </source>
</evidence>
<comment type="caution">
    <text evidence="2">The sequence shown here is derived from an EMBL/GenBank/DDBJ whole genome shotgun (WGS) entry which is preliminary data.</text>
</comment>
<dbReference type="Proteomes" id="UP000885364">
    <property type="component" value="Unassembled WGS sequence"/>
</dbReference>
<gene>
    <name evidence="2" type="ORF">EEM47_23405</name>
</gene>
<sequence>MNKKIAGMVRLLLPVFMLAVLSASIQVVAAADTGAPAGNSVVSRSNGAMTMSGLVQTGTCSLSASGTTYTFNSMTVKEVKDLGTKGAIGQFDTELNLNKCNGIKLDITILSHDYVNVITNNDQAILYTPNTHLISPLYYTVSVNTTSGYCYDSIISGDKCVSDYSISMPLDGTKSRDSSYFFYKPDSDSYQIKLHTVLFYRGNGTLSTGNYTGGYTYNVTYR</sequence>
<feature type="signal peptide" evidence="1">
    <location>
        <begin position="1"/>
        <end position="29"/>
    </location>
</feature>
<keyword evidence="1" id="KW-0732">Signal</keyword>
<accession>A0A3K8YIG8</accession>
<reference evidence="2" key="1">
    <citation type="submission" date="2018-11" db="EMBL/GenBank/DDBJ databases">
        <authorList>
            <consortium name="PulseNet: The National Subtyping Network for Foodborne Disease Surveillance"/>
            <person name="Tarr C.L."/>
            <person name="Trees E."/>
            <person name="Katz L.S."/>
            <person name="Carleton-Romer H.A."/>
            <person name="Stroika S."/>
            <person name="Kucerova Z."/>
            <person name="Roache K.F."/>
            <person name="Sabol A.L."/>
            <person name="Besser J."/>
            <person name="Gerner-Smidt P."/>
        </authorList>
    </citation>
    <scope>NUCLEOTIDE SEQUENCE [LARGE SCALE GENOMIC DNA]</scope>
    <source>
        <strain evidence="2">PNUSAS059688</strain>
    </source>
</reference>
<proteinExistence type="predicted"/>
<feature type="chain" id="PRO_5018219104" description="Fimbrial protein" evidence="1">
    <location>
        <begin position="30"/>
        <end position="222"/>
    </location>
</feature>
<dbReference type="EMBL" id="ROVY01000150">
    <property type="protein sequence ID" value="MHI24676.1"/>
    <property type="molecule type" value="Genomic_DNA"/>
</dbReference>
<organism evidence="2">
    <name type="scientific">Salmonella enterica</name>
    <name type="common">Salmonella choleraesuis</name>
    <dbReference type="NCBI Taxonomy" id="28901"/>
    <lineage>
        <taxon>Bacteria</taxon>
        <taxon>Pseudomonadati</taxon>
        <taxon>Pseudomonadota</taxon>
        <taxon>Gammaproteobacteria</taxon>
        <taxon>Enterobacterales</taxon>
        <taxon>Enterobacteriaceae</taxon>
        <taxon>Salmonella</taxon>
    </lineage>
</organism>
<evidence type="ECO:0000313" key="2">
    <source>
        <dbReference type="EMBL" id="MHI24676.1"/>
    </source>
</evidence>
<dbReference type="AlphaFoldDB" id="A0A3K8YIG8"/>
<evidence type="ECO:0000256" key="1">
    <source>
        <dbReference type="SAM" id="SignalP"/>
    </source>
</evidence>
<protein>
    <recommendedName>
        <fullName evidence="3">Fimbrial protein</fullName>
    </recommendedName>
</protein>
<name>A0A3K8YIG8_SALER</name>